<dbReference type="EMBL" id="JBBPHU010000003">
    <property type="protein sequence ID" value="KAK7520567.1"/>
    <property type="molecule type" value="Genomic_DNA"/>
</dbReference>
<evidence type="ECO:0000313" key="5">
    <source>
        <dbReference type="Proteomes" id="UP001363622"/>
    </source>
</evidence>
<dbReference type="CDD" id="cd02851">
    <property type="entry name" value="E_set_GO_C"/>
    <property type="match status" value="1"/>
</dbReference>
<dbReference type="InterPro" id="IPR009880">
    <property type="entry name" value="Glyoxal_oxidase_N"/>
</dbReference>
<dbReference type="SUPFAM" id="SSF81296">
    <property type="entry name" value="E set domains"/>
    <property type="match status" value="1"/>
</dbReference>
<organism evidence="4 5">
    <name type="scientific">Phyllosticta citriasiana</name>
    <dbReference type="NCBI Taxonomy" id="595635"/>
    <lineage>
        <taxon>Eukaryota</taxon>
        <taxon>Fungi</taxon>
        <taxon>Dikarya</taxon>
        <taxon>Ascomycota</taxon>
        <taxon>Pezizomycotina</taxon>
        <taxon>Dothideomycetes</taxon>
        <taxon>Dothideomycetes incertae sedis</taxon>
        <taxon>Botryosphaeriales</taxon>
        <taxon>Phyllostictaceae</taxon>
        <taxon>Phyllosticta</taxon>
    </lineage>
</organism>
<dbReference type="SMART" id="SM00321">
    <property type="entry name" value="WSC"/>
    <property type="match status" value="4"/>
</dbReference>
<evidence type="ECO:0000259" key="3">
    <source>
        <dbReference type="PROSITE" id="PS51212"/>
    </source>
</evidence>
<dbReference type="Pfam" id="PF07250">
    <property type="entry name" value="Glyoxal_oxid_N"/>
    <property type="match status" value="1"/>
</dbReference>
<comment type="caution">
    <text evidence="4">The sequence shown here is derived from an EMBL/GenBank/DDBJ whole genome shotgun (WGS) entry which is preliminary data.</text>
</comment>
<accession>A0ABR1KT25</accession>
<name>A0ABR1KT25_9PEZI</name>
<dbReference type="Proteomes" id="UP001363622">
    <property type="component" value="Unassembled WGS sequence"/>
</dbReference>
<keyword evidence="5" id="KW-1185">Reference proteome</keyword>
<dbReference type="InterPro" id="IPR037293">
    <property type="entry name" value="Gal_Oxidase_central_sf"/>
</dbReference>
<dbReference type="Pfam" id="PF09118">
    <property type="entry name" value="GO-like_E_set"/>
    <property type="match status" value="1"/>
</dbReference>
<dbReference type="Gene3D" id="2.60.40.10">
    <property type="entry name" value="Immunoglobulins"/>
    <property type="match status" value="1"/>
</dbReference>
<dbReference type="InterPro" id="IPR013783">
    <property type="entry name" value="Ig-like_fold"/>
</dbReference>
<dbReference type="InterPro" id="IPR002889">
    <property type="entry name" value="WSC_carb-bd"/>
</dbReference>
<evidence type="ECO:0000313" key="4">
    <source>
        <dbReference type="EMBL" id="KAK7520567.1"/>
    </source>
</evidence>
<dbReference type="Pfam" id="PF01822">
    <property type="entry name" value="WSC"/>
    <property type="match status" value="4"/>
</dbReference>
<gene>
    <name evidence="4" type="ORF">IWZ03DRAFT_399015</name>
</gene>
<dbReference type="PANTHER" id="PTHR32208">
    <property type="entry name" value="SECRETED PROTEIN-RELATED"/>
    <property type="match status" value="1"/>
</dbReference>
<keyword evidence="1 2" id="KW-0732">Signal</keyword>
<evidence type="ECO:0000256" key="2">
    <source>
        <dbReference type="SAM" id="SignalP"/>
    </source>
</evidence>
<feature type="domain" description="WSC" evidence="3">
    <location>
        <begin position="10"/>
        <end position="108"/>
    </location>
</feature>
<evidence type="ECO:0000256" key="1">
    <source>
        <dbReference type="ARBA" id="ARBA00022729"/>
    </source>
</evidence>
<feature type="chain" id="PRO_5045319572" description="WSC domain-containing protein" evidence="2">
    <location>
        <begin position="28"/>
        <end position="1066"/>
    </location>
</feature>
<proteinExistence type="predicted"/>
<dbReference type="PANTHER" id="PTHR32208:SF105">
    <property type="entry name" value="COPPER RADICAL OXIDASE"/>
    <property type="match status" value="1"/>
</dbReference>
<feature type="domain" description="WSC" evidence="3">
    <location>
        <begin position="417"/>
        <end position="514"/>
    </location>
</feature>
<protein>
    <recommendedName>
        <fullName evidence="3">WSC domain-containing protein</fullName>
    </recommendedName>
</protein>
<dbReference type="InterPro" id="IPR014756">
    <property type="entry name" value="Ig_E-set"/>
</dbReference>
<dbReference type="InterPro" id="IPR015202">
    <property type="entry name" value="GO-like_E_set"/>
</dbReference>
<feature type="domain" description="WSC" evidence="3">
    <location>
        <begin position="186"/>
        <end position="278"/>
    </location>
</feature>
<reference evidence="4 5" key="1">
    <citation type="submission" date="2024-04" db="EMBL/GenBank/DDBJ databases">
        <title>Phyllosticta paracitricarpa is synonymous to the EU quarantine fungus P. citricarpa based on phylogenomic analyses.</title>
        <authorList>
            <consortium name="Lawrence Berkeley National Laboratory"/>
            <person name="Van Ingen-Buijs V.A."/>
            <person name="Van Westerhoven A.C."/>
            <person name="Haridas S."/>
            <person name="Skiadas P."/>
            <person name="Martin F."/>
            <person name="Groenewald J.Z."/>
            <person name="Crous P.W."/>
            <person name="Seidl M.F."/>
        </authorList>
    </citation>
    <scope>NUCLEOTIDE SEQUENCE [LARGE SCALE GENOMIC DNA]</scope>
    <source>
        <strain evidence="4 5">CBS 123371</strain>
    </source>
</reference>
<dbReference type="Gene3D" id="2.130.10.80">
    <property type="entry name" value="Galactose oxidase/kelch, beta-propeller"/>
    <property type="match status" value="1"/>
</dbReference>
<dbReference type="PROSITE" id="PS51212">
    <property type="entry name" value="WSC"/>
    <property type="match status" value="4"/>
</dbReference>
<dbReference type="InterPro" id="IPR011043">
    <property type="entry name" value="Gal_Oxase/kelch_b-propeller"/>
</dbReference>
<sequence>MAPPNPHSLKWKSLLLLLPSILESAEAASLLAEKRAALAGNTNTIESCVAFCQSKGFVLAGGEYSQECWCGNSITTANVTDSNCNMACSGNATEPCGGPNLLSVYKSTVSYASSTVITSAAASTPAAGTTQTSASIVSATQVSNTTSAALSTASTAITSSSTVLGVTPASNTTSSAAAATSSVFIGWSSLGCYTDGVNGRTLGQGMNVDGAMTQDKCQAACLKGGYTLAGVEYAGECYCDSQLRNGGAPATDGCTMACNGNSTQMCGGPNRLNLFRYSNGSPAASTTSTTASSSTSAAPVASISGWSYKGCYVDNKNGRIMANQQPDSNTLSNEACIQTCAKQGYSVAGTQYSSQCFCSNLLQNSATLTSDNDCSMTCSGNAAEKCGAGNRMSVYSNLTTVPSYGVPTAQNSSLPGLWTYKGCLIDNVNQVRVFPNQLILSKNNTATNCLTMCSTYGYDAGGMEYGDQCFCGTKGDVAKANAQLAPESDCSFPCTGNVTTLCGAGNRISYYTWESTNSTNALTTFNYPQGNDAGSYEFFMGSVVIPLVVTPMRNGKISFVEKSGTGPPNSTGAYELDPSLSNNISAAFRPQHVKTDVFCSASLMLPDRAGRVLNIGGWSLQSTFGTRLLWPDASPGVSGKNDWQENPNELTLQNGRWYPSAMVMANGSVLVVGGEGGSNGVPIPTLEVLPKAGPVVFADYLNRTDPNNLYPFLAHLPSGDIFVSYYNEAQILDQVTLQPKRQLPNIPGAVNNFLSGRSYPFEGTAMLMPQVAPYTDPLRILICGGSSPGGAALDNCVSIAPDAPNANWTIERMPSTRVIGCMTALPDGTFLILNGAHQGTAGFGLGVDPNLNALLYDPTKPANQRISIMANTTIGRLYHSEAVLMDDGRVLVSGSDPEDPRYPQEYRLEVFNPPYMLKSKNATRPSFNINNNIDWAYGQQVSFTVANADTNKLKVSLLGGVSSTHGNSMGQRTYFPAVTCNGNTCTVTAPPNSSVCPPSWFQMFVVDGTTGFVSKATWIRVGGDPGSLGNWPNFPDFDLPGVSAGNATVSRRWDRRQVEALAAESS</sequence>
<dbReference type="SUPFAM" id="SSF50965">
    <property type="entry name" value="Galactose oxidase, central domain"/>
    <property type="match status" value="1"/>
</dbReference>
<feature type="domain" description="WSC" evidence="3">
    <location>
        <begin position="305"/>
        <end position="398"/>
    </location>
</feature>
<feature type="signal peptide" evidence="2">
    <location>
        <begin position="1"/>
        <end position="27"/>
    </location>
</feature>